<comment type="caution">
    <text evidence="2">The sequence shown here is derived from an EMBL/GenBank/DDBJ whole genome shotgun (WGS) entry which is preliminary data.</text>
</comment>
<reference evidence="2 3" key="1">
    <citation type="submission" date="2014-02" db="EMBL/GenBank/DDBJ databases">
        <title>The genome sequence of Colletotrichum fioriniae PJ7.</title>
        <authorList>
            <person name="Baroncelli R."/>
            <person name="Thon M.R."/>
        </authorList>
    </citation>
    <scope>NUCLEOTIDE SEQUENCE [LARGE SCALE GENOMIC DNA]</scope>
    <source>
        <strain evidence="2 3">PJ7</strain>
    </source>
</reference>
<sequence>MENDDVSVAEASSQPPAKRVKLSSPAPNNIKPVFGRLDVALNTDDSGDITVNISNTRRLGKPVVDHVSDETFAFYGSRQQAHAMLDRILDHSENTIIMGMVPATIQTLDLTGATAAASENPTATKPYTPTTAKSATSTATEKETSAREEPATPSVTHQSQQPPQVAVKPKPLAPQNSSLVLSRGHLEIAWYGWQTSGQRSMKLPTLLGKLPENNHPNPSVECMVVRNLAGKKPVMMIGGFEGIVHSFMFEHFRHNLQRNVPQIREDLLHFLILKRLWFYPDDGKDGDFPWATMEPKSSEGRPSLAYATFKKYNGVGANSRFSILNRHREKLELTWQHDPVSQ</sequence>
<keyword evidence="3" id="KW-1185">Reference proteome</keyword>
<proteinExistence type="predicted"/>
<evidence type="ECO:0000313" key="3">
    <source>
        <dbReference type="Proteomes" id="UP000020467"/>
    </source>
</evidence>
<dbReference type="HOGENOM" id="CLU_930697_0_0_1"/>
<feature type="compositionally biased region" description="Basic and acidic residues" evidence="1">
    <location>
        <begin position="140"/>
        <end position="150"/>
    </location>
</feature>
<feature type="region of interest" description="Disordered" evidence="1">
    <location>
        <begin position="117"/>
        <end position="171"/>
    </location>
</feature>
<evidence type="ECO:0000313" key="2">
    <source>
        <dbReference type="EMBL" id="EXF77156.1"/>
    </source>
</evidence>
<name>A0A010RAD0_9PEZI</name>
<protein>
    <submittedName>
        <fullName evidence="2">Uncharacterized protein</fullName>
    </submittedName>
</protein>
<dbReference type="Proteomes" id="UP000020467">
    <property type="component" value="Unassembled WGS sequence"/>
</dbReference>
<dbReference type="OrthoDB" id="4848063at2759"/>
<accession>A0A010RAD0</accession>
<dbReference type="KEGG" id="cfj:CFIO01_10928"/>
<organism evidence="2 3">
    <name type="scientific">Colletotrichum fioriniae PJ7</name>
    <dbReference type="NCBI Taxonomy" id="1445577"/>
    <lineage>
        <taxon>Eukaryota</taxon>
        <taxon>Fungi</taxon>
        <taxon>Dikarya</taxon>
        <taxon>Ascomycota</taxon>
        <taxon>Pezizomycotina</taxon>
        <taxon>Sordariomycetes</taxon>
        <taxon>Hypocreomycetidae</taxon>
        <taxon>Glomerellales</taxon>
        <taxon>Glomerellaceae</taxon>
        <taxon>Colletotrichum</taxon>
        <taxon>Colletotrichum acutatum species complex</taxon>
    </lineage>
</organism>
<evidence type="ECO:0000256" key="1">
    <source>
        <dbReference type="SAM" id="MobiDB-lite"/>
    </source>
</evidence>
<dbReference type="AlphaFoldDB" id="A0A010RAD0"/>
<dbReference type="EMBL" id="JARH01000758">
    <property type="protein sequence ID" value="EXF77156.1"/>
    <property type="molecule type" value="Genomic_DNA"/>
</dbReference>
<gene>
    <name evidence="2" type="ORF">CFIO01_10928</name>
</gene>
<feature type="compositionally biased region" description="Low complexity" evidence="1">
    <location>
        <begin position="161"/>
        <end position="171"/>
    </location>
</feature>
<feature type="region of interest" description="Disordered" evidence="1">
    <location>
        <begin position="1"/>
        <end position="27"/>
    </location>
</feature>
<feature type="compositionally biased region" description="Low complexity" evidence="1">
    <location>
        <begin position="121"/>
        <end position="139"/>
    </location>
</feature>
<dbReference type="eggNOG" id="ENOG502T60N">
    <property type="taxonomic scope" value="Eukaryota"/>
</dbReference>